<dbReference type="Proteomes" id="UP000245609">
    <property type="component" value="Unassembled WGS sequence"/>
</dbReference>
<dbReference type="AlphaFoldDB" id="A0A2T9ZBZ5"/>
<accession>A0A2T9ZBZ5</accession>
<feature type="region of interest" description="Disordered" evidence="7">
    <location>
        <begin position="384"/>
        <end position="404"/>
    </location>
</feature>
<dbReference type="EMBL" id="MBFS01000635">
    <property type="protein sequence ID" value="PVV02057.1"/>
    <property type="molecule type" value="Genomic_DNA"/>
</dbReference>
<dbReference type="PANTHER" id="PTHR13044">
    <property type="entry name" value="ACTIVATING TRANSCRIPTION FACTOR ATF 4/5"/>
    <property type="match status" value="1"/>
</dbReference>
<name>A0A2T9ZBZ5_9FUNG</name>
<evidence type="ECO:0000259" key="8">
    <source>
        <dbReference type="PROSITE" id="PS50217"/>
    </source>
</evidence>
<evidence type="ECO:0000256" key="4">
    <source>
        <dbReference type="ARBA" id="ARBA00023163"/>
    </source>
</evidence>
<evidence type="ECO:0000256" key="7">
    <source>
        <dbReference type="SAM" id="MobiDB-lite"/>
    </source>
</evidence>
<dbReference type="GO" id="GO:0001228">
    <property type="term" value="F:DNA-binding transcription activator activity, RNA polymerase II-specific"/>
    <property type="evidence" value="ECO:0007669"/>
    <property type="project" value="TreeGrafter"/>
</dbReference>
<dbReference type="OrthoDB" id="1939598at2759"/>
<comment type="subcellular location">
    <subcellularLocation>
        <location evidence="1">Nucleus</location>
    </subcellularLocation>
</comment>
<feature type="compositionally biased region" description="Polar residues" evidence="7">
    <location>
        <begin position="109"/>
        <end position="130"/>
    </location>
</feature>
<keyword evidence="5" id="KW-0539">Nucleus</keyword>
<feature type="region of interest" description="Disordered" evidence="7">
    <location>
        <begin position="108"/>
        <end position="149"/>
    </location>
</feature>
<evidence type="ECO:0000256" key="1">
    <source>
        <dbReference type="ARBA" id="ARBA00004123"/>
    </source>
</evidence>
<dbReference type="PANTHER" id="PTHR13044:SF14">
    <property type="entry name" value="CRYPTOCEPHAL, ISOFORM A"/>
    <property type="match status" value="1"/>
</dbReference>
<evidence type="ECO:0000256" key="3">
    <source>
        <dbReference type="ARBA" id="ARBA00023125"/>
    </source>
</evidence>
<reference evidence="9 10" key="1">
    <citation type="journal article" date="2018" name="MBio">
        <title>Comparative Genomics Reveals the Core Gene Toolbox for the Fungus-Insect Symbiosis.</title>
        <authorList>
            <person name="Wang Y."/>
            <person name="Stata M."/>
            <person name="Wang W."/>
            <person name="Stajich J.E."/>
            <person name="White M.M."/>
            <person name="Moncalvo J.M."/>
        </authorList>
    </citation>
    <scope>NUCLEOTIDE SEQUENCE [LARGE SCALE GENOMIC DNA]</scope>
    <source>
        <strain evidence="9 10">SC-DP-2</strain>
    </source>
</reference>
<keyword evidence="2" id="KW-0805">Transcription regulation</keyword>
<dbReference type="CDD" id="cd14705">
    <property type="entry name" value="bZIP_Zip1"/>
    <property type="match status" value="1"/>
</dbReference>
<feature type="compositionally biased region" description="Basic and acidic residues" evidence="7">
    <location>
        <begin position="394"/>
        <end position="404"/>
    </location>
</feature>
<dbReference type="STRING" id="133381.A0A2T9ZBZ5"/>
<proteinExistence type="predicted"/>
<evidence type="ECO:0000313" key="10">
    <source>
        <dbReference type="Proteomes" id="UP000245609"/>
    </source>
</evidence>
<dbReference type="GO" id="GO:0000977">
    <property type="term" value="F:RNA polymerase II transcription regulatory region sequence-specific DNA binding"/>
    <property type="evidence" value="ECO:0007669"/>
    <property type="project" value="TreeGrafter"/>
</dbReference>
<dbReference type="Pfam" id="PF07716">
    <property type="entry name" value="bZIP_2"/>
    <property type="match status" value="1"/>
</dbReference>
<feature type="region of interest" description="Disordered" evidence="7">
    <location>
        <begin position="247"/>
        <end position="331"/>
    </location>
</feature>
<keyword evidence="10" id="KW-1185">Reference proteome</keyword>
<dbReference type="GO" id="GO:0005634">
    <property type="term" value="C:nucleus"/>
    <property type="evidence" value="ECO:0007669"/>
    <property type="project" value="UniProtKB-SubCell"/>
</dbReference>
<feature type="domain" description="BZIP" evidence="8">
    <location>
        <begin position="318"/>
        <end position="381"/>
    </location>
</feature>
<dbReference type="PROSITE" id="PS50217">
    <property type="entry name" value="BZIP"/>
    <property type="match status" value="1"/>
</dbReference>
<dbReference type="PROSITE" id="PS00036">
    <property type="entry name" value="BZIP_BASIC"/>
    <property type="match status" value="1"/>
</dbReference>
<dbReference type="SUPFAM" id="SSF57959">
    <property type="entry name" value="Leucine zipper domain"/>
    <property type="match status" value="1"/>
</dbReference>
<organism evidence="9 10">
    <name type="scientific">Smittium megazygosporum</name>
    <dbReference type="NCBI Taxonomy" id="133381"/>
    <lineage>
        <taxon>Eukaryota</taxon>
        <taxon>Fungi</taxon>
        <taxon>Fungi incertae sedis</taxon>
        <taxon>Zoopagomycota</taxon>
        <taxon>Kickxellomycotina</taxon>
        <taxon>Harpellomycetes</taxon>
        <taxon>Harpellales</taxon>
        <taxon>Legeriomycetaceae</taxon>
        <taxon>Smittium</taxon>
    </lineage>
</organism>
<dbReference type="Gene3D" id="1.20.5.170">
    <property type="match status" value="1"/>
</dbReference>
<feature type="compositionally biased region" description="Polar residues" evidence="7">
    <location>
        <begin position="299"/>
        <end position="308"/>
    </location>
</feature>
<keyword evidence="4" id="KW-0804">Transcription</keyword>
<protein>
    <recommendedName>
        <fullName evidence="8">BZIP domain-containing protein</fullName>
    </recommendedName>
</protein>
<evidence type="ECO:0000256" key="6">
    <source>
        <dbReference type="SAM" id="Coils"/>
    </source>
</evidence>
<feature type="coiled-coil region" evidence="6">
    <location>
        <begin position="343"/>
        <end position="377"/>
    </location>
</feature>
<sequence>MDNPTPSSGSLESIQELQRFYDAALISNTDIQKEIDFWSHANLQTDTSNSPDFSINQEVKISNPFVFNAKKPLASLAPNSQKVQPSLDHAPNSNVGNYVNNLFGLNNNHAKNPTHASQTEHGYNLSNGTNHPLLPSFQEPLNTPISTYTQTSHNLPLSLNSFSDSQNKAAALNPTGATEVLRLEALKILQNLLSSQPAPHTLNPQNPPYVPKEIPSTNQYHNQTLESILNSNYAVPTNSVLSQQPQNLEQRQNTTAMKANHQTQSHNIMSSTRNSIDSTFTGNKGGPVLRVSEPLLLNSPENSDSKSVSRAPEKKKRTPSEEDKRRRNTAASARFRVKKKLKEKVLEQKNFDLEKTLEALRNRVQELELENKWLRNIVTEKDPKAFNQKGCPCHHPDGFDASDH</sequence>
<feature type="compositionally biased region" description="Polar residues" evidence="7">
    <location>
        <begin position="139"/>
        <end position="149"/>
    </location>
</feature>
<keyword evidence="3" id="KW-0238">DNA-binding</keyword>
<dbReference type="InterPro" id="IPR046347">
    <property type="entry name" value="bZIP_sf"/>
</dbReference>
<keyword evidence="6" id="KW-0175">Coiled coil</keyword>
<feature type="compositionally biased region" description="Polar residues" evidence="7">
    <location>
        <begin position="247"/>
        <end position="282"/>
    </location>
</feature>
<evidence type="ECO:0000313" key="9">
    <source>
        <dbReference type="EMBL" id="PVV02057.1"/>
    </source>
</evidence>
<evidence type="ECO:0000256" key="2">
    <source>
        <dbReference type="ARBA" id="ARBA00023015"/>
    </source>
</evidence>
<comment type="caution">
    <text evidence="9">The sequence shown here is derived from an EMBL/GenBank/DDBJ whole genome shotgun (WGS) entry which is preliminary data.</text>
</comment>
<evidence type="ECO:0000256" key="5">
    <source>
        <dbReference type="ARBA" id="ARBA00023242"/>
    </source>
</evidence>
<gene>
    <name evidence="9" type="ORF">BB560_003500</name>
</gene>
<dbReference type="InterPro" id="IPR004827">
    <property type="entry name" value="bZIP"/>
</dbReference>